<dbReference type="GO" id="GO:0003677">
    <property type="term" value="F:DNA binding"/>
    <property type="evidence" value="ECO:0007669"/>
    <property type="project" value="UniProtKB-UniRule"/>
</dbReference>
<dbReference type="AlphaFoldDB" id="A0A3G9J4F8"/>
<dbReference type="PANTHER" id="PTHR43479">
    <property type="entry name" value="ACREF/ENVCD OPERON REPRESSOR-RELATED"/>
    <property type="match status" value="1"/>
</dbReference>
<dbReference type="InterPro" id="IPR039532">
    <property type="entry name" value="TetR_C_Firmicutes"/>
</dbReference>
<feature type="domain" description="HTH tetR-type" evidence="3">
    <location>
        <begin position="3"/>
        <end position="63"/>
    </location>
</feature>
<evidence type="ECO:0000313" key="4">
    <source>
        <dbReference type="EMBL" id="BBH26047.1"/>
    </source>
</evidence>
<dbReference type="InterPro" id="IPR009057">
    <property type="entry name" value="Homeodomain-like_sf"/>
</dbReference>
<dbReference type="Pfam" id="PF00440">
    <property type="entry name" value="TetR_N"/>
    <property type="match status" value="1"/>
</dbReference>
<dbReference type="EMBL" id="AP019309">
    <property type="protein sequence ID" value="BBH26047.1"/>
    <property type="molecule type" value="Genomic_DNA"/>
</dbReference>
<dbReference type="InterPro" id="IPR001647">
    <property type="entry name" value="HTH_TetR"/>
</dbReference>
<sequence>MPKSTEDLLLNGFMDLVTERPLDKITVQDIADYCCVNRNTFYYHYDNIYDLLEKFFDRQTNSALEFLKSGESLKNCIKAIILFAIDHHQAAKHLVNSSNRDLVASYLGHSFSTLLTTYVEEHYDINDENRQKAEFIIAFYRYAFVGIMMDVMTKDPEDTPSEYNENPEYYVDLILDTIEHDITDNILMNVAKPLKDA</sequence>
<name>A0A3G9J4F8_9FIRM</name>
<dbReference type="PANTHER" id="PTHR43479:SF7">
    <property type="entry name" value="TETR-FAMILY TRANSCRIPTIONAL REGULATOR"/>
    <property type="match status" value="1"/>
</dbReference>
<evidence type="ECO:0000313" key="5">
    <source>
        <dbReference type="Proteomes" id="UP000268059"/>
    </source>
</evidence>
<dbReference type="RefSeq" id="WP_125118954.1">
    <property type="nucleotide sequence ID" value="NZ_AP019309.1"/>
</dbReference>
<organism evidence="4 5">
    <name type="scientific">Intestinibaculum porci</name>
    <dbReference type="NCBI Taxonomy" id="2487118"/>
    <lineage>
        <taxon>Bacteria</taxon>
        <taxon>Bacillati</taxon>
        <taxon>Bacillota</taxon>
        <taxon>Erysipelotrichia</taxon>
        <taxon>Erysipelotrichales</taxon>
        <taxon>Erysipelotrichaceae</taxon>
        <taxon>Intestinibaculum</taxon>
    </lineage>
</organism>
<proteinExistence type="predicted"/>
<reference evidence="4 5" key="1">
    <citation type="submission" date="2018-11" db="EMBL/GenBank/DDBJ databases">
        <title>Novel Erysipelotrichaceae bacterium isolated from small intestine of a swine.</title>
        <authorList>
            <person name="Kim J.S."/>
            <person name="Choe H."/>
            <person name="Lee Y.R."/>
            <person name="Kim K.M."/>
            <person name="Park D.S."/>
        </authorList>
    </citation>
    <scope>NUCLEOTIDE SEQUENCE [LARGE SCALE GENOMIC DNA]</scope>
    <source>
        <strain evidence="4 5">SG0102</strain>
    </source>
</reference>
<dbReference type="KEGG" id="ebm:SG0102_09810"/>
<dbReference type="InterPro" id="IPR050624">
    <property type="entry name" value="HTH-type_Tx_Regulator"/>
</dbReference>
<evidence type="ECO:0000259" key="3">
    <source>
        <dbReference type="PROSITE" id="PS50977"/>
    </source>
</evidence>
<dbReference type="Proteomes" id="UP000268059">
    <property type="component" value="Chromosome"/>
</dbReference>
<accession>A0A3G9J4F8</accession>
<keyword evidence="5" id="KW-1185">Reference proteome</keyword>
<feature type="DNA-binding region" description="H-T-H motif" evidence="2">
    <location>
        <begin position="26"/>
        <end position="45"/>
    </location>
</feature>
<dbReference type="Pfam" id="PF14278">
    <property type="entry name" value="TetR_C_8"/>
    <property type="match status" value="1"/>
</dbReference>
<evidence type="ECO:0000256" key="1">
    <source>
        <dbReference type="ARBA" id="ARBA00023125"/>
    </source>
</evidence>
<dbReference type="OrthoDB" id="9810250at2"/>
<dbReference type="InParanoid" id="A0A3G9J4F8"/>
<keyword evidence="1 2" id="KW-0238">DNA-binding</keyword>
<gene>
    <name evidence="4" type="ORF">SG0102_09810</name>
</gene>
<dbReference type="Gene3D" id="1.10.357.10">
    <property type="entry name" value="Tetracycline Repressor, domain 2"/>
    <property type="match status" value="1"/>
</dbReference>
<dbReference type="PROSITE" id="PS50977">
    <property type="entry name" value="HTH_TETR_2"/>
    <property type="match status" value="1"/>
</dbReference>
<dbReference type="SUPFAM" id="SSF46689">
    <property type="entry name" value="Homeodomain-like"/>
    <property type="match status" value="1"/>
</dbReference>
<evidence type="ECO:0000256" key="2">
    <source>
        <dbReference type="PROSITE-ProRule" id="PRU00335"/>
    </source>
</evidence>
<protein>
    <submittedName>
        <fullName evidence="4">TetR family transcriptional regulator</fullName>
    </submittedName>
</protein>